<dbReference type="PRINTS" id="PR00175">
    <property type="entry name" value="NAALASMPORT"/>
</dbReference>
<evidence type="ECO:0000256" key="8">
    <source>
        <dbReference type="RuleBase" id="RU363064"/>
    </source>
</evidence>
<comment type="caution">
    <text evidence="9">The sequence shown here is derived from an EMBL/GenBank/DDBJ whole genome shotgun (WGS) entry which is preliminary data.</text>
</comment>
<protein>
    <submittedName>
        <fullName evidence="9">Amino acid carrier protein</fullName>
    </submittedName>
</protein>
<proteinExistence type="inferred from homology"/>
<comment type="similarity">
    <text evidence="2 8">Belongs to the alanine or glycine:cation symporter (AGCS) (TC 2.A.25) family.</text>
</comment>
<keyword evidence="3 8" id="KW-0813">Transport</keyword>
<feature type="transmembrane region" description="Helical" evidence="8">
    <location>
        <begin position="360"/>
        <end position="381"/>
    </location>
</feature>
<evidence type="ECO:0000256" key="4">
    <source>
        <dbReference type="ARBA" id="ARBA00022475"/>
    </source>
</evidence>
<dbReference type="PANTHER" id="PTHR30330">
    <property type="entry name" value="AGSS FAMILY TRANSPORTER, SODIUM-ALANINE"/>
    <property type="match status" value="1"/>
</dbReference>
<name>A0A133NC81_9FUSO</name>
<keyword evidence="7 8" id="KW-0472">Membrane</keyword>
<dbReference type="InterPro" id="IPR001463">
    <property type="entry name" value="Na/Ala_symport"/>
</dbReference>
<dbReference type="GO" id="GO:0005886">
    <property type="term" value="C:plasma membrane"/>
    <property type="evidence" value="ECO:0007669"/>
    <property type="project" value="UniProtKB-SubCell"/>
</dbReference>
<keyword evidence="4 8" id="KW-1003">Cell membrane</keyword>
<keyword evidence="5 8" id="KW-0812">Transmembrane</keyword>
<evidence type="ECO:0000313" key="9">
    <source>
        <dbReference type="EMBL" id="KXA13889.1"/>
    </source>
</evidence>
<feature type="transmembrane region" description="Helical" evidence="8">
    <location>
        <begin position="104"/>
        <end position="126"/>
    </location>
</feature>
<evidence type="ECO:0000256" key="6">
    <source>
        <dbReference type="ARBA" id="ARBA00022989"/>
    </source>
</evidence>
<feature type="transmembrane region" description="Helical" evidence="8">
    <location>
        <begin position="270"/>
        <end position="291"/>
    </location>
</feature>
<gene>
    <name evidence="9" type="ORF">HMPREF3206_01198</name>
</gene>
<dbReference type="PATRIC" id="fig|134605.3.peg.1181"/>
<feature type="transmembrane region" description="Helical" evidence="8">
    <location>
        <begin position="240"/>
        <end position="258"/>
    </location>
</feature>
<keyword evidence="10" id="KW-1185">Reference proteome</keyword>
<dbReference type="STRING" id="134605.HMPREF3206_01198"/>
<keyword evidence="8" id="KW-0769">Symport</keyword>
<organism evidence="9 10">
    <name type="scientific">Fusobacterium equinum</name>
    <dbReference type="NCBI Taxonomy" id="134605"/>
    <lineage>
        <taxon>Bacteria</taxon>
        <taxon>Fusobacteriati</taxon>
        <taxon>Fusobacteriota</taxon>
        <taxon>Fusobacteriia</taxon>
        <taxon>Fusobacteriales</taxon>
        <taxon>Fusobacteriaceae</taxon>
        <taxon>Fusobacterium</taxon>
    </lineage>
</organism>
<feature type="transmembrane region" description="Helical" evidence="8">
    <location>
        <begin position="132"/>
        <end position="156"/>
    </location>
</feature>
<dbReference type="AlphaFoldDB" id="A0A133NC81"/>
<feature type="transmembrane region" description="Helical" evidence="8">
    <location>
        <begin position="465"/>
        <end position="489"/>
    </location>
</feature>
<sequence>MIWKNCTKFLDKKYYNFIQKCAIILFIKLFFVGGSILLETIKWITESVNNVLWGKNILVFLLVGSAIYFSIRTRFMQFRLFKTIIKTLFHKESEQKGISSLETFFLGTACRVGAGNIAGVVAAISVGGPGSIFWMWLVALLGASTSFVESCLAVMYRDKLEDGKYIGGSPWILKKQMNCRWLGVIYAIASIICYLGVVQVMSNSITESITSVYSNIDFGLSPVFYPIGAVFGIELTQENFLKYFLAILISIITASVIFGKSKKDAIIEALNKIVPIMAVLYILLVIFILITNITSIPAMIQNIFYQAFGGEQFLGAGFGIIVMQGVRRGLFSNEAGSGDSNYAAAVVDIEEPARQGMVQALGVFVDTLVICSATAFIVLLADPNVVGDASGMELFQLAIQSHIGSIGAPFVVIIMFFFAFSTILAVTFYGKSAIYFINNHSNINLLYQLLIIVMVYIGGIKQNLFVWSLADFGLGIMTVINIIMIVPFAKPALDELKRYESLLKKN</sequence>
<feature type="transmembrane region" description="Helical" evidence="8">
    <location>
        <begin position="53"/>
        <end position="71"/>
    </location>
</feature>
<feature type="transmembrane region" description="Helical" evidence="8">
    <location>
        <begin position="177"/>
        <end position="197"/>
    </location>
</feature>
<dbReference type="GO" id="GO:0005283">
    <property type="term" value="F:amino acid:sodium symporter activity"/>
    <property type="evidence" value="ECO:0007669"/>
    <property type="project" value="InterPro"/>
</dbReference>
<feature type="transmembrane region" description="Helical" evidence="8">
    <location>
        <begin position="401"/>
        <end position="429"/>
    </location>
</feature>
<dbReference type="PANTHER" id="PTHR30330:SF1">
    <property type="entry name" value="AMINO-ACID CARRIER PROTEIN ALST"/>
    <property type="match status" value="1"/>
</dbReference>
<dbReference type="Pfam" id="PF01235">
    <property type="entry name" value="Na_Ala_symp"/>
    <property type="match status" value="1"/>
</dbReference>
<evidence type="ECO:0000256" key="5">
    <source>
        <dbReference type="ARBA" id="ARBA00022692"/>
    </source>
</evidence>
<dbReference type="NCBIfam" id="TIGR00835">
    <property type="entry name" value="agcS"/>
    <property type="match status" value="1"/>
</dbReference>
<keyword evidence="6 8" id="KW-1133">Transmembrane helix</keyword>
<dbReference type="EMBL" id="LRPX01000058">
    <property type="protein sequence ID" value="KXA13889.1"/>
    <property type="molecule type" value="Genomic_DNA"/>
</dbReference>
<evidence type="ECO:0000256" key="1">
    <source>
        <dbReference type="ARBA" id="ARBA00004651"/>
    </source>
</evidence>
<evidence type="ECO:0000256" key="2">
    <source>
        <dbReference type="ARBA" id="ARBA00009261"/>
    </source>
</evidence>
<evidence type="ECO:0000256" key="3">
    <source>
        <dbReference type="ARBA" id="ARBA00022448"/>
    </source>
</evidence>
<feature type="transmembrane region" description="Helical" evidence="8">
    <location>
        <begin position="21"/>
        <end position="41"/>
    </location>
</feature>
<comment type="subcellular location">
    <subcellularLocation>
        <location evidence="1 8">Cell membrane</location>
        <topology evidence="1 8">Multi-pass membrane protein</topology>
    </subcellularLocation>
</comment>
<accession>A0A133NC81</accession>
<evidence type="ECO:0000313" key="10">
    <source>
        <dbReference type="Proteomes" id="UP000070617"/>
    </source>
</evidence>
<feature type="transmembrane region" description="Helical" evidence="8">
    <location>
        <begin position="441"/>
        <end position="459"/>
    </location>
</feature>
<reference evidence="10" key="1">
    <citation type="submission" date="2016-01" db="EMBL/GenBank/DDBJ databases">
        <authorList>
            <person name="Mitreva M."/>
            <person name="Pepin K.H."/>
            <person name="Mihindukulasuriya K.A."/>
            <person name="Fulton R."/>
            <person name="Fronick C."/>
            <person name="O'Laughlin M."/>
            <person name="Miner T."/>
            <person name="Herter B."/>
            <person name="Rosa B.A."/>
            <person name="Cordes M."/>
            <person name="Tomlinson C."/>
            <person name="Wollam A."/>
            <person name="Palsikar V.B."/>
            <person name="Mardis E.R."/>
            <person name="Wilson R.K."/>
        </authorList>
    </citation>
    <scope>NUCLEOTIDE SEQUENCE [LARGE SCALE GENOMIC DNA]</scope>
    <source>
        <strain evidence="10">CMW8396</strain>
    </source>
</reference>
<evidence type="ECO:0000256" key="7">
    <source>
        <dbReference type="ARBA" id="ARBA00023136"/>
    </source>
</evidence>
<dbReference type="Proteomes" id="UP000070617">
    <property type="component" value="Unassembled WGS sequence"/>
</dbReference>